<protein>
    <submittedName>
        <fullName evidence="2">TfoX/Sxy family protein</fullName>
    </submittedName>
</protein>
<dbReference type="SUPFAM" id="SSF159894">
    <property type="entry name" value="YgaC/TfoX-N like"/>
    <property type="match status" value="1"/>
</dbReference>
<evidence type="ECO:0000313" key="2">
    <source>
        <dbReference type="EMBL" id="MEJ2871419.1"/>
    </source>
</evidence>
<organism evidence="2 3">
    <name type="scientific">Actinomycetospora aurantiaca</name>
    <dbReference type="NCBI Taxonomy" id="3129233"/>
    <lineage>
        <taxon>Bacteria</taxon>
        <taxon>Bacillati</taxon>
        <taxon>Actinomycetota</taxon>
        <taxon>Actinomycetes</taxon>
        <taxon>Pseudonocardiales</taxon>
        <taxon>Pseudonocardiaceae</taxon>
        <taxon>Actinomycetospora</taxon>
    </lineage>
</organism>
<accession>A0ABU8MVS6</accession>
<keyword evidence="3" id="KW-1185">Reference proteome</keyword>
<proteinExistence type="predicted"/>
<sequence>MDPFVDALEAPGVERRVMFGRDALLVDRHVYAFLDGERLALRLPPADAAELLATGDGRTPIMGKRSMDGWVSVPLEGDRTPLITAAREHVRAHYAP</sequence>
<dbReference type="RefSeq" id="WP_337697987.1">
    <property type="nucleotide sequence ID" value="NZ_JBBEGN010000022.1"/>
</dbReference>
<reference evidence="2 3" key="1">
    <citation type="submission" date="2024-03" db="EMBL/GenBank/DDBJ databases">
        <title>Actinomycetospora sp. OC33-EN08, a novel actinomycete isolated from wild orchid (Aerides multiflora).</title>
        <authorList>
            <person name="Suriyachadkun C."/>
        </authorList>
    </citation>
    <scope>NUCLEOTIDE SEQUENCE [LARGE SCALE GENOMIC DNA]</scope>
    <source>
        <strain evidence="2 3">OC33-EN08</strain>
    </source>
</reference>
<dbReference type="EMBL" id="JBBEGN010000022">
    <property type="protein sequence ID" value="MEJ2871419.1"/>
    <property type="molecule type" value="Genomic_DNA"/>
</dbReference>
<evidence type="ECO:0000259" key="1">
    <source>
        <dbReference type="Pfam" id="PF04993"/>
    </source>
</evidence>
<feature type="domain" description="TfoX N-terminal" evidence="1">
    <location>
        <begin position="11"/>
        <end position="76"/>
    </location>
</feature>
<name>A0ABU8MVS6_9PSEU</name>
<dbReference type="Pfam" id="PF04993">
    <property type="entry name" value="TfoX_N"/>
    <property type="match status" value="1"/>
</dbReference>
<gene>
    <name evidence="2" type="ORF">WCD74_26915</name>
</gene>
<evidence type="ECO:0000313" key="3">
    <source>
        <dbReference type="Proteomes" id="UP001385809"/>
    </source>
</evidence>
<comment type="caution">
    <text evidence="2">The sequence shown here is derived from an EMBL/GenBank/DDBJ whole genome shotgun (WGS) entry which is preliminary data.</text>
</comment>
<dbReference type="InterPro" id="IPR007076">
    <property type="entry name" value="TfoX_N"/>
</dbReference>
<dbReference type="Proteomes" id="UP001385809">
    <property type="component" value="Unassembled WGS sequence"/>
</dbReference>